<feature type="region of interest" description="Disordered" evidence="2">
    <location>
        <begin position="695"/>
        <end position="716"/>
    </location>
</feature>
<dbReference type="AlphaFoldDB" id="K3W8U7"/>
<dbReference type="EMBL" id="GL376626">
    <property type="status" value="NOT_ANNOTATED_CDS"/>
    <property type="molecule type" value="Genomic_DNA"/>
</dbReference>
<evidence type="ECO:0000313" key="4">
    <source>
        <dbReference type="Proteomes" id="UP000019132"/>
    </source>
</evidence>
<dbReference type="eggNOG" id="ENOG502RAJG">
    <property type="taxonomic scope" value="Eukaryota"/>
</dbReference>
<evidence type="ECO:0000256" key="1">
    <source>
        <dbReference type="SAM" id="Coils"/>
    </source>
</evidence>
<evidence type="ECO:0000313" key="3">
    <source>
        <dbReference type="EnsemblProtists" id="PYU1_T001388"/>
    </source>
</evidence>
<dbReference type="EnsemblProtists" id="PYU1_T001388">
    <property type="protein sequence ID" value="PYU1_T001388"/>
    <property type="gene ID" value="PYU1_G001388"/>
</dbReference>
<organism evidence="3 4">
    <name type="scientific">Globisporangium ultimum (strain ATCC 200006 / CBS 805.95 / DAOM BR144)</name>
    <name type="common">Pythium ultimum</name>
    <dbReference type="NCBI Taxonomy" id="431595"/>
    <lineage>
        <taxon>Eukaryota</taxon>
        <taxon>Sar</taxon>
        <taxon>Stramenopiles</taxon>
        <taxon>Oomycota</taxon>
        <taxon>Peronosporomycetes</taxon>
        <taxon>Pythiales</taxon>
        <taxon>Pythiaceae</taxon>
        <taxon>Globisporangium</taxon>
    </lineage>
</organism>
<dbReference type="PANTHER" id="PTHR35796">
    <property type="entry name" value="HYPOTHETICAL CYTOSOLIC PROTEIN"/>
    <property type="match status" value="1"/>
</dbReference>
<accession>K3W8U7</accession>
<evidence type="ECO:0008006" key="5">
    <source>
        <dbReference type="Google" id="ProtNLM"/>
    </source>
</evidence>
<dbReference type="VEuPathDB" id="FungiDB:PYU1_G001388"/>
<reference evidence="3" key="3">
    <citation type="submission" date="2015-02" db="UniProtKB">
        <authorList>
            <consortium name="EnsemblProtists"/>
        </authorList>
    </citation>
    <scope>IDENTIFICATION</scope>
    <source>
        <strain evidence="3">DAOM BR144</strain>
    </source>
</reference>
<dbReference type="OMA" id="VYLEICA"/>
<keyword evidence="1" id="KW-0175">Coiled coil</keyword>
<dbReference type="STRING" id="431595.K3W8U7"/>
<feature type="coiled-coil region" evidence="1">
    <location>
        <begin position="164"/>
        <end position="191"/>
    </location>
</feature>
<keyword evidence="4" id="KW-1185">Reference proteome</keyword>
<dbReference type="Proteomes" id="UP000019132">
    <property type="component" value="Unassembled WGS sequence"/>
</dbReference>
<reference evidence="4" key="1">
    <citation type="journal article" date="2010" name="Genome Biol.">
        <title>Genome sequence of the necrotrophic plant pathogen Pythium ultimum reveals original pathogenicity mechanisms and effector repertoire.</title>
        <authorList>
            <person name="Levesque C.A."/>
            <person name="Brouwer H."/>
            <person name="Cano L."/>
            <person name="Hamilton J.P."/>
            <person name="Holt C."/>
            <person name="Huitema E."/>
            <person name="Raffaele S."/>
            <person name="Robideau G.P."/>
            <person name="Thines M."/>
            <person name="Win J."/>
            <person name="Zerillo M.M."/>
            <person name="Beakes G.W."/>
            <person name="Boore J.L."/>
            <person name="Busam D."/>
            <person name="Dumas B."/>
            <person name="Ferriera S."/>
            <person name="Fuerstenberg S.I."/>
            <person name="Gachon C.M."/>
            <person name="Gaulin E."/>
            <person name="Govers F."/>
            <person name="Grenville-Briggs L."/>
            <person name="Horner N."/>
            <person name="Hostetler J."/>
            <person name="Jiang R.H."/>
            <person name="Johnson J."/>
            <person name="Krajaejun T."/>
            <person name="Lin H."/>
            <person name="Meijer H.J."/>
            <person name="Moore B."/>
            <person name="Morris P."/>
            <person name="Phuntmart V."/>
            <person name="Puiu D."/>
            <person name="Shetty J."/>
            <person name="Stajich J.E."/>
            <person name="Tripathy S."/>
            <person name="Wawra S."/>
            <person name="van West P."/>
            <person name="Whitty B.R."/>
            <person name="Coutinho P.M."/>
            <person name="Henrissat B."/>
            <person name="Martin F."/>
            <person name="Thomas P.D."/>
            <person name="Tyler B.M."/>
            <person name="De Vries R.P."/>
            <person name="Kamoun S."/>
            <person name="Yandell M."/>
            <person name="Tisserat N."/>
            <person name="Buell C.R."/>
        </authorList>
    </citation>
    <scope>NUCLEOTIDE SEQUENCE</scope>
    <source>
        <strain evidence="4">DAOM:BR144</strain>
    </source>
</reference>
<protein>
    <recommendedName>
        <fullName evidence="5">START domain-containing protein</fullName>
    </recommendedName>
</protein>
<reference evidence="4" key="2">
    <citation type="submission" date="2010-04" db="EMBL/GenBank/DDBJ databases">
        <authorList>
            <person name="Buell R."/>
            <person name="Hamilton J."/>
            <person name="Hostetler J."/>
        </authorList>
    </citation>
    <scope>NUCLEOTIDE SEQUENCE [LARGE SCALE GENOMIC DNA]</scope>
    <source>
        <strain evidence="4">DAOM:BR144</strain>
    </source>
</reference>
<proteinExistence type="predicted"/>
<sequence>MAFALEDGGDVYDAEQHAAALAAALTFVDQFSSASSVFSPGPQLAASPFPSDSELLGGLTPNLLLHDELQGFSADDDELELLALNALSQNDDDVDNNSNVQAGFMNHVEQIETVKPMSSSRRKRQQTQNLQQQRVPTTTDLIKRAKGVASGPKKPLKYNPNKARDERKEELIHLRKRVAELETQLHVLQEKRPRITASAVNSTNFTSVENANQEPEQQLVIAGVWQDMANRQCEERIKSERENLRLKLVLENQIKIAKSLERLLKKKMSSKDVGHCPQCSELHLLYPPTKDRTDEEIYAHLAAGVEQSYLEVDSLFKANGLAHIETPYSDAQMRSDSCKGVYLEICANKVLPFELHSTGAAAWRHFSFAIQNTPYRYYSFDTPKNAEATDDMIVENFSLGLHANSTSAHFRVKQILRRYVEEDRIVIVWRSFVEPVEFSDEPLTGLRFREKGYIVIKRPKAIAGDYTLIQHCYIFTPNFNNGDVHGTNGSNGSAGGSEHPKVGAVTDFVLSATAANIAASHQMIENVLLAQGLISEAQRSVAMTLTIDDDEHDAFQAALTFVEEYAEYFNAQDEEGDASENSQHGSTSVLDLEEVEASGVGSGGLLFLEDLPLPTDMSDCSLSMVGNASVETQTQQMTQQKQIKQQRSLQKVSSKKNLIKKATKKTLKYNPNKARDERKEELIYLRKKVSELETQLEAVKTKRPPASNQLTDDPMHDDEGECTTLMNSPRLGSASSIASAVPLVVTHSVIPGMWQDIASRQSEERLKSERENIRLKLVLENQIKIAKSLEKILNRKQSIRELEKCVQGRHLQHVYAPASDSSDAELFASLLAGVDRSYAEIDAVFEANGLANIETTHSDARMRSIDSKGMFLEIFANKVLPFDMHATGTASWQHFIFAKQRTPYRYYYYNTPKDNADITEDTIVENFSLDLHANSTTGRFRYKQILKRFVEEDRIVIVWRAFFEPVEFSDEPFSGMRFTEKGYILVKKPTTIVGNYSLVKTCYIFTPHFTGDLLDGNHPKVGALTDFMLSTTAANINASHQMIENVLLEQAMKRSTS</sequence>
<feature type="region of interest" description="Disordered" evidence="2">
    <location>
        <begin position="115"/>
        <end position="135"/>
    </location>
</feature>
<dbReference type="HOGENOM" id="CLU_010683_0_0_1"/>
<name>K3W8U7_GLOUD</name>
<evidence type="ECO:0000256" key="2">
    <source>
        <dbReference type="SAM" id="MobiDB-lite"/>
    </source>
</evidence>
<dbReference type="PANTHER" id="PTHR35796:SF3">
    <property type="entry name" value="BHLH DOMAIN-CONTAINING PROTEIN"/>
    <property type="match status" value="1"/>
</dbReference>
<dbReference type="InParanoid" id="K3W8U7"/>